<dbReference type="OrthoDB" id="1824573at2"/>
<comment type="caution">
    <text evidence="1">The sequence shown here is derived from an EMBL/GenBank/DDBJ whole genome shotgun (WGS) entry which is preliminary data.</text>
</comment>
<name>A0A848CRB7_ANEAE</name>
<evidence type="ECO:0000313" key="2">
    <source>
        <dbReference type="Proteomes" id="UP000561326"/>
    </source>
</evidence>
<evidence type="ECO:0000313" key="1">
    <source>
        <dbReference type="EMBL" id="NME97718.1"/>
    </source>
</evidence>
<proteinExistence type="predicted"/>
<accession>A0A848CRB7</accession>
<dbReference type="GeneID" id="92837837"/>
<dbReference type="Proteomes" id="UP000561326">
    <property type="component" value="Unassembled WGS sequence"/>
</dbReference>
<gene>
    <name evidence="1" type="ORF">HF838_05520</name>
</gene>
<dbReference type="RefSeq" id="WP_040301456.1">
    <property type="nucleotide sequence ID" value="NZ_CABKST010000059.1"/>
</dbReference>
<dbReference type="AlphaFoldDB" id="A0A848CRB7"/>
<organism evidence="1 2">
    <name type="scientific">Aneurinibacillus aneurinilyticus</name>
    <name type="common">Bacillus aneurinolyticus</name>
    <dbReference type="NCBI Taxonomy" id="1391"/>
    <lineage>
        <taxon>Bacteria</taxon>
        <taxon>Bacillati</taxon>
        <taxon>Bacillota</taxon>
        <taxon>Bacilli</taxon>
        <taxon>Bacillales</taxon>
        <taxon>Paenibacillaceae</taxon>
        <taxon>Aneurinibacillus group</taxon>
        <taxon>Aneurinibacillus</taxon>
    </lineage>
</organism>
<dbReference type="EMBL" id="JABAGO010000006">
    <property type="protein sequence ID" value="NME97718.1"/>
    <property type="molecule type" value="Genomic_DNA"/>
</dbReference>
<protein>
    <submittedName>
        <fullName evidence="1">Uncharacterized protein</fullName>
    </submittedName>
</protein>
<reference evidence="1 2" key="1">
    <citation type="submission" date="2020-04" db="EMBL/GenBank/DDBJ databases">
        <authorList>
            <person name="Hitch T.C.A."/>
            <person name="Wylensek D."/>
            <person name="Clavel T."/>
        </authorList>
    </citation>
    <scope>NUCLEOTIDE SEQUENCE [LARGE SCALE GENOMIC DNA]</scope>
    <source>
        <strain evidence="1 2">WB01_D5_05</strain>
    </source>
</reference>
<sequence length="65" mass="7727">MNLLELRRRMTDYSPEDVVIHQEFGEGTIRCINSKIIEIEFAEETKQLHFEVLIQANLIEHKNSR</sequence>